<reference evidence="13 14" key="1">
    <citation type="submission" date="2019-07" db="EMBL/GenBank/DDBJ databases">
        <title>Whole genome shotgun sequence of Meiothermus hypogaeus NBRC 106114.</title>
        <authorList>
            <person name="Hosoyama A."/>
            <person name="Uohara A."/>
            <person name="Ohji S."/>
            <person name="Ichikawa N."/>
        </authorList>
    </citation>
    <scope>NUCLEOTIDE SEQUENCE [LARGE SCALE GENOMIC DNA]</scope>
    <source>
        <strain evidence="13 14">NBRC 106114</strain>
    </source>
</reference>
<dbReference type="PIRSF" id="PIRSF000495">
    <property type="entry name" value="Amidotransf_hisH"/>
    <property type="match status" value="1"/>
</dbReference>
<sequence length="199" mass="21579">MKTLLIDYGSGNLHSAAKALQATGYAVTVSADPGQVDQYDLLVLPGQGHFGQVMRSFKTSGFEEGVRQHIAAGKPFLGICVGMQILFEGSEEAPGTPGLGLVPGWLTRFKAARVPQMGWNTVEYSAYFQHLSGRYFYFVHSYFAPLVEGSVGITEYSGTRFTALYARNNVVATQFHPEKSGAVGLALLGVTRLYFAARL</sequence>
<evidence type="ECO:0000256" key="2">
    <source>
        <dbReference type="ARBA" id="ARBA00011152"/>
    </source>
</evidence>
<comment type="subunit">
    <text evidence="2 10">Heterodimer of HisH and HisF.</text>
</comment>
<dbReference type="EC" id="4.3.2.10" evidence="10"/>
<keyword evidence="10" id="KW-0963">Cytoplasm</keyword>
<evidence type="ECO:0000259" key="12">
    <source>
        <dbReference type="Pfam" id="PF00117"/>
    </source>
</evidence>
<keyword evidence="3 10" id="KW-0028">Amino-acid biosynthesis</keyword>
<dbReference type="EMBL" id="BJXL01000112">
    <property type="protein sequence ID" value="GEM84581.1"/>
    <property type="molecule type" value="Genomic_DNA"/>
</dbReference>
<name>A0A511R4Q3_9DEIN</name>
<feature type="active site" evidence="10 11">
    <location>
        <position position="178"/>
    </location>
</feature>
<evidence type="ECO:0000256" key="1">
    <source>
        <dbReference type="ARBA" id="ARBA00005091"/>
    </source>
</evidence>
<dbReference type="CDD" id="cd01748">
    <property type="entry name" value="GATase1_IGP_Synthase"/>
    <property type="match status" value="1"/>
</dbReference>
<feature type="active site" evidence="10 11">
    <location>
        <position position="176"/>
    </location>
</feature>
<comment type="catalytic activity">
    <reaction evidence="8 10">
        <text>5-[(5-phospho-1-deoxy-D-ribulos-1-ylimino)methylamino]-1-(5-phospho-beta-D-ribosyl)imidazole-4-carboxamide + L-glutamine = D-erythro-1-(imidazol-4-yl)glycerol 3-phosphate + 5-amino-1-(5-phospho-beta-D-ribosyl)imidazole-4-carboxamide + L-glutamate + H(+)</text>
        <dbReference type="Rhea" id="RHEA:24793"/>
        <dbReference type="ChEBI" id="CHEBI:15378"/>
        <dbReference type="ChEBI" id="CHEBI:29985"/>
        <dbReference type="ChEBI" id="CHEBI:58278"/>
        <dbReference type="ChEBI" id="CHEBI:58359"/>
        <dbReference type="ChEBI" id="CHEBI:58475"/>
        <dbReference type="ChEBI" id="CHEBI:58525"/>
        <dbReference type="EC" id="4.3.2.10"/>
    </reaction>
</comment>
<accession>A0A511R4Q3</accession>
<comment type="function">
    <text evidence="10">IGPS catalyzes the conversion of PRFAR and glutamine to IGP, AICAR and glutamate. The HisH subunit catalyzes the hydrolysis of glutamine to glutamate and ammonia as part of the synthesis of IGP and AICAR. The resulting ammonia molecule is channeled to the active site of HisF.</text>
</comment>
<dbReference type="InterPro" id="IPR029062">
    <property type="entry name" value="Class_I_gatase-like"/>
</dbReference>
<keyword evidence="5 10" id="KW-0315">Glutamine amidotransferase</keyword>
<organism evidence="13 14">
    <name type="scientific">Meiothermus hypogaeus NBRC 106114</name>
    <dbReference type="NCBI Taxonomy" id="1227553"/>
    <lineage>
        <taxon>Bacteria</taxon>
        <taxon>Thermotogati</taxon>
        <taxon>Deinococcota</taxon>
        <taxon>Deinococci</taxon>
        <taxon>Thermales</taxon>
        <taxon>Thermaceae</taxon>
        <taxon>Meiothermus</taxon>
    </lineage>
</organism>
<dbReference type="GO" id="GO:0000105">
    <property type="term" value="P:L-histidine biosynthetic process"/>
    <property type="evidence" value="ECO:0007669"/>
    <property type="project" value="UniProtKB-UniRule"/>
</dbReference>
<evidence type="ECO:0000256" key="9">
    <source>
        <dbReference type="ARBA" id="ARBA00049534"/>
    </source>
</evidence>
<evidence type="ECO:0000313" key="13">
    <source>
        <dbReference type="EMBL" id="GEM84581.1"/>
    </source>
</evidence>
<dbReference type="PANTHER" id="PTHR42701">
    <property type="entry name" value="IMIDAZOLE GLYCEROL PHOSPHATE SYNTHASE SUBUNIT HISH"/>
    <property type="match status" value="1"/>
</dbReference>
<evidence type="ECO:0000313" key="14">
    <source>
        <dbReference type="Proteomes" id="UP000321197"/>
    </source>
</evidence>
<dbReference type="HAMAP" id="MF_00278">
    <property type="entry name" value="HisH"/>
    <property type="match status" value="1"/>
</dbReference>
<dbReference type="InterPro" id="IPR010139">
    <property type="entry name" value="Imidazole-glycPsynth_HisH"/>
</dbReference>
<evidence type="ECO:0000256" key="8">
    <source>
        <dbReference type="ARBA" id="ARBA00047838"/>
    </source>
</evidence>
<evidence type="ECO:0000256" key="3">
    <source>
        <dbReference type="ARBA" id="ARBA00022605"/>
    </source>
</evidence>
<dbReference type="PROSITE" id="PS51273">
    <property type="entry name" value="GATASE_TYPE_1"/>
    <property type="match status" value="1"/>
</dbReference>
<gene>
    <name evidence="10 13" type="primary">hisH</name>
    <name evidence="13" type="ORF">MHY01S_27470</name>
</gene>
<feature type="domain" description="Glutamine amidotransferase" evidence="12">
    <location>
        <begin position="4"/>
        <end position="181"/>
    </location>
</feature>
<comment type="catalytic activity">
    <reaction evidence="9 10">
        <text>L-glutamine + H2O = L-glutamate + NH4(+)</text>
        <dbReference type="Rhea" id="RHEA:15889"/>
        <dbReference type="ChEBI" id="CHEBI:15377"/>
        <dbReference type="ChEBI" id="CHEBI:28938"/>
        <dbReference type="ChEBI" id="CHEBI:29985"/>
        <dbReference type="ChEBI" id="CHEBI:58359"/>
        <dbReference type="EC" id="3.5.1.2"/>
    </reaction>
</comment>
<evidence type="ECO:0000256" key="7">
    <source>
        <dbReference type="ARBA" id="ARBA00023239"/>
    </source>
</evidence>
<dbReference type="SUPFAM" id="SSF52317">
    <property type="entry name" value="Class I glutamine amidotransferase-like"/>
    <property type="match status" value="1"/>
</dbReference>
<dbReference type="InterPro" id="IPR017926">
    <property type="entry name" value="GATASE"/>
</dbReference>
<dbReference type="Pfam" id="PF00117">
    <property type="entry name" value="GATase"/>
    <property type="match status" value="1"/>
</dbReference>
<dbReference type="Gene3D" id="3.40.50.880">
    <property type="match status" value="1"/>
</dbReference>
<dbReference type="GO" id="GO:0004359">
    <property type="term" value="F:glutaminase activity"/>
    <property type="evidence" value="ECO:0007669"/>
    <property type="project" value="UniProtKB-EC"/>
</dbReference>
<dbReference type="GO" id="GO:0005737">
    <property type="term" value="C:cytoplasm"/>
    <property type="evidence" value="ECO:0007669"/>
    <property type="project" value="UniProtKB-SubCell"/>
</dbReference>
<evidence type="ECO:0000256" key="11">
    <source>
        <dbReference type="PIRSR" id="PIRSR000495-1"/>
    </source>
</evidence>
<dbReference type="GO" id="GO:0000107">
    <property type="term" value="F:imidazoleglycerol-phosphate synthase activity"/>
    <property type="evidence" value="ECO:0007669"/>
    <property type="project" value="UniProtKB-UniRule"/>
</dbReference>
<dbReference type="EC" id="3.5.1.2" evidence="10"/>
<dbReference type="AlphaFoldDB" id="A0A511R4Q3"/>
<evidence type="ECO:0000256" key="10">
    <source>
        <dbReference type="HAMAP-Rule" id="MF_00278"/>
    </source>
</evidence>
<dbReference type="PROSITE" id="PS51274">
    <property type="entry name" value="GATASE_COBBQ"/>
    <property type="match status" value="1"/>
</dbReference>
<proteinExistence type="inferred from homology"/>
<dbReference type="OrthoDB" id="9807137at2"/>
<protein>
    <recommendedName>
        <fullName evidence="10">Imidazole glycerol phosphate synthase subunit HisH</fullName>
        <ecNumber evidence="10">4.3.2.10</ecNumber>
    </recommendedName>
    <alternativeName>
        <fullName evidence="10">IGP synthase glutaminase subunit</fullName>
        <ecNumber evidence="10">3.5.1.2</ecNumber>
    </alternativeName>
    <alternativeName>
        <fullName evidence="10">IGP synthase subunit HisH</fullName>
    </alternativeName>
    <alternativeName>
        <fullName evidence="10">ImGP synthase subunit HisH</fullName>
        <shortName evidence="10">IGPS subunit HisH</shortName>
    </alternativeName>
</protein>
<comment type="caution">
    <text evidence="13">The sequence shown here is derived from an EMBL/GenBank/DDBJ whole genome shotgun (WGS) entry which is preliminary data.</text>
</comment>
<dbReference type="UniPathway" id="UPA00031">
    <property type="reaction ID" value="UER00010"/>
</dbReference>
<evidence type="ECO:0000256" key="4">
    <source>
        <dbReference type="ARBA" id="ARBA00022801"/>
    </source>
</evidence>
<evidence type="ECO:0000256" key="6">
    <source>
        <dbReference type="ARBA" id="ARBA00023102"/>
    </source>
</evidence>
<dbReference type="NCBIfam" id="TIGR01855">
    <property type="entry name" value="IMP_synth_hisH"/>
    <property type="match status" value="1"/>
</dbReference>
<evidence type="ECO:0000256" key="5">
    <source>
        <dbReference type="ARBA" id="ARBA00022962"/>
    </source>
</evidence>
<dbReference type="RefSeq" id="WP_119340888.1">
    <property type="nucleotide sequence ID" value="NZ_BJXL01000112.1"/>
</dbReference>
<keyword evidence="6 10" id="KW-0368">Histidine biosynthesis</keyword>
<keyword evidence="4 10" id="KW-0378">Hydrolase</keyword>
<dbReference type="GO" id="GO:0016829">
    <property type="term" value="F:lyase activity"/>
    <property type="evidence" value="ECO:0007669"/>
    <property type="project" value="UniProtKB-KW"/>
</dbReference>
<dbReference type="Proteomes" id="UP000321197">
    <property type="component" value="Unassembled WGS sequence"/>
</dbReference>
<keyword evidence="7 10" id="KW-0456">Lyase</keyword>
<dbReference type="PANTHER" id="PTHR42701:SF1">
    <property type="entry name" value="IMIDAZOLE GLYCEROL PHOSPHATE SYNTHASE SUBUNIT HISH"/>
    <property type="match status" value="1"/>
</dbReference>
<comment type="pathway">
    <text evidence="1 10">Amino-acid biosynthesis; L-histidine biosynthesis; L-histidine from 5-phospho-alpha-D-ribose 1-diphosphate: step 5/9.</text>
</comment>
<comment type="subcellular location">
    <subcellularLocation>
        <location evidence="10">Cytoplasm</location>
    </subcellularLocation>
</comment>
<feature type="active site" description="Nucleophile" evidence="10 11">
    <location>
        <position position="80"/>
    </location>
</feature>